<evidence type="ECO:0000313" key="3">
    <source>
        <dbReference type="Proteomes" id="UP000712673"/>
    </source>
</evidence>
<evidence type="ECO:0000259" key="1">
    <source>
        <dbReference type="Pfam" id="PF07978"/>
    </source>
</evidence>
<organism evidence="2 3">
    <name type="scientific">Tectimicrobiota bacterium</name>
    <dbReference type="NCBI Taxonomy" id="2528274"/>
    <lineage>
        <taxon>Bacteria</taxon>
        <taxon>Pseudomonadati</taxon>
        <taxon>Nitrospinota/Tectimicrobiota group</taxon>
        <taxon>Candidatus Tectimicrobiota</taxon>
    </lineage>
</organism>
<name>A0A937VX08_UNCTE</name>
<dbReference type="AlphaFoldDB" id="A0A937VX08"/>
<sequence>MTMFFELRQYRTKPGQREKWVKFMEEEIIPFQVSKGMVILGSFVGQEEDDLYVWIRRFESEEERERLYKAVYESEHWKNYIAPQVPDMLLREQIKVTRLAATPRSVIQ</sequence>
<feature type="domain" description="NIPSNAP" evidence="1">
    <location>
        <begin position="5"/>
        <end position="100"/>
    </location>
</feature>
<dbReference type="Proteomes" id="UP000712673">
    <property type="component" value="Unassembled WGS sequence"/>
</dbReference>
<protein>
    <submittedName>
        <fullName evidence="2">NIPSNAP family containing protein</fullName>
    </submittedName>
</protein>
<accession>A0A937VX08</accession>
<dbReference type="Pfam" id="PF07978">
    <property type="entry name" value="NIPSNAP"/>
    <property type="match status" value="1"/>
</dbReference>
<dbReference type="InterPro" id="IPR011008">
    <property type="entry name" value="Dimeric_a/b-barrel"/>
</dbReference>
<evidence type="ECO:0000313" key="2">
    <source>
        <dbReference type="EMBL" id="MBM3222591.1"/>
    </source>
</evidence>
<dbReference type="EMBL" id="VGLS01000034">
    <property type="protein sequence ID" value="MBM3222591.1"/>
    <property type="molecule type" value="Genomic_DNA"/>
</dbReference>
<dbReference type="InterPro" id="IPR012577">
    <property type="entry name" value="NIPSNAP"/>
</dbReference>
<proteinExistence type="predicted"/>
<comment type="caution">
    <text evidence="2">The sequence shown here is derived from an EMBL/GenBank/DDBJ whole genome shotgun (WGS) entry which is preliminary data.</text>
</comment>
<dbReference type="Gene3D" id="3.30.70.100">
    <property type="match status" value="1"/>
</dbReference>
<gene>
    <name evidence="2" type="ORF">FJZ47_02135</name>
</gene>
<dbReference type="SUPFAM" id="SSF54909">
    <property type="entry name" value="Dimeric alpha+beta barrel"/>
    <property type="match status" value="1"/>
</dbReference>
<reference evidence="2" key="1">
    <citation type="submission" date="2019-03" db="EMBL/GenBank/DDBJ databases">
        <title>Lake Tanganyika Metagenome-Assembled Genomes (MAGs).</title>
        <authorList>
            <person name="Tran P."/>
        </authorList>
    </citation>
    <scope>NUCLEOTIDE SEQUENCE</scope>
    <source>
        <strain evidence="2">K_DeepCast_65m_m2_066</strain>
    </source>
</reference>